<keyword evidence="9" id="KW-1185">Reference proteome</keyword>
<sequence length="523" mass="53428">MVSGRGGELAVAALAGYGIGEVFTPAGEHVPAIHDAARAARMRVVEVRHEQTAVFAAEAVATLLRRPGLAVLGAGPGVTNAVSAITAAHFNAAPVVVLAGRAPAWRWGTGSLPALDHVAIVDSVTNSAATCTEVGNIGADVHAAVVAALTPHRGPAFLDLPMDVVFCTGETQLPAPTLPPPVEPDPAAVARAGALLAAAERPVIIAGSDVYSSDAVAALRECAETWRVPVFTTGLARGALPGDHPLAFRCCKRAALARADLVAVLGTAPDLRLGGGTDARLIHVVDAPPAAGVPAGDDGMLWVAGDLRLVLSGMADHRGVRADHADWIELLRVAEDTARAQEAGHLADDREPIRATRLYAELRRALTDDAIIVGDGGDVVTAAARHLDPGRPGSWLDGGRYGNGGAGLGYALGAALACPDRPVCGLLGDGAAAGSVLEVESLVRHHLPVVLVVGNNGSFGTAGLRGADDRTPGLRLEKVVAALGGAGETVATARQLAPALHRAFESRVPYLLNVLIEPRTDPV</sequence>
<feature type="domain" description="Thiamine pyrophosphate enzyme TPP-binding" evidence="6">
    <location>
        <begin position="375"/>
        <end position="514"/>
    </location>
</feature>
<dbReference type="EMBL" id="AP023354">
    <property type="protein sequence ID" value="BCJ31224.1"/>
    <property type="molecule type" value="Genomic_DNA"/>
</dbReference>
<dbReference type="InterPro" id="IPR012001">
    <property type="entry name" value="Thiamin_PyroP_enz_TPP-bd_dom"/>
</dbReference>
<dbReference type="Gene3D" id="3.40.50.1220">
    <property type="entry name" value="TPP-binding domain"/>
    <property type="match status" value="1"/>
</dbReference>
<protein>
    <recommendedName>
        <fullName evidence="10">Acetolactate synthase-1/2/3 large subunit</fullName>
    </recommendedName>
</protein>
<evidence type="ECO:0000256" key="4">
    <source>
        <dbReference type="RuleBase" id="RU362132"/>
    </source>
</evidence>
<dbReference type="PANTHER" id="PTHR18968:SF166">
    <property type="entry name" value="2-HYDROXYACYL-COA LYASE 2"/>
    <property type="match status" value="1"/>
</dbReference>
<dbReference type="InterPro" id="IPR011766">
    <property type="entry name" value="TPP_enzyme_TPP-bd"/>
</dbReference>
<evidence type="ECO:0008006" key="10">
    <source>
        <dbReference type="Google" id="ProtNLM"/>
    </source>
</evidence>
<dbReference type="InterPro" id="IPR045229">
    <property type="entry name" value="TPP_enz"/>
</dbReference>
<gene>
    <name evidence="8" type="primary">ilvG</name>
    <name evidence="8" type="ORF">Asera_53320</name>
</gene>
<dbReference type="GO" id="GO:0030976">
    <property type="term" value="F:thiamine pyrophosphate binding"/>
    <property type="evidence" value="ECO:0007669"/>
    <property type="project" value="InterPro"/>
</dbReference>
<proteinExistence type="inferred from homology"/>
<evidence type="ECO:0000259" key="7">
    <source>
        <dbReference type="Pfam" id="PF02776"/>
    </source>
</evidence>
<dbReference type="GO" id="GO:0050660">
    <property type="term" value="F:flavin adenine dinucleotide binding"/>
    <property type="evidence" value="ECO:0007669"/>
    <property type="project" value="TreeGrafter"/>
</dbReference>
<dbReference type="GO" id="GO:0009099">
    <property type="term" value="P:L-valine biosynthetic process"/>
    <property type="evidence" value="ECO:0007669"/>
    <property type="project" value="TreeGrafter"/>
</dbReference>
<evidence type="ECO:0000259" key="5">
    <source>
        <dbReference type="Pfam" id="PF00205"/>
    </source>
</evidence>
<feature type="domain" description="Thiamine pyrophosphate enzyme central" evidence="5">
    <location>
        <begin position="190"/>
        <end position="285"/>
    </location>
</feature>
<dbReference type="Pfam" id="PF02775">
    <property type="entry name" value="TPP_enzyme_C"/>
    <property type="match status" value="1"/>
</dbReference>
<dbReference type="Gene3D" id="3.40.50.970">
    <property type="match status" value="2"/>
</dbReference>
<evidence type="ECO:0000259" key="6">
    <source>
        <dbReference type="Pfam" id="PF02775"/>
    </source>
</evidence>
<dbReference type="GO" id="GO:0009097">
    <property type="term" value="P:isoleucine biosynthetic process"/>
    <property type="evidence" value="ECO:0007669"/>
    <property type="project" value="TreeGrafter"/>
</dbReference>
<comment type="similarity">
    <text evidence="2 4">Belongs to the TPP enzyme family.</text>
</comment>
<dbReference type="KEGG" id="aser:Asera_53320"/>
<accession>A0A810L6T5</accession>
<comment type="cofactor">
    <cofactor evidence="1">
        <name>thiamine diphosphate</name>
        <dbReference type="ChEBI" id="CHEBI:58937"/>
    </cofactor>
</comment>
<dbReference type="InterPro" id="IPR029035">
    <property type="entry name" value="DHS-like_NAD/FAD-binding_dom"/>
</dbReference>
<dbReference type="PANTHER" id="PTHR18968">
    <property type="entry name" value="THIAMINE PYROPHOSPHATE ENZYMES"/>
    <property type="match status" value="1"/>
</dbReference>
<organism evidence="8 9">
    <name type="scientific">Actinocatenispora sera</name>
    <dbReference type="NCBI Taxonomy" id="390989"/>
    <lineage>
        <taxon>Bacteria</taxon>
        <taxon>Bacillati</taxon>
        <taxon>Actinomycetota</taxon>
        <taxon>Actinomycetes</taxon>
        <taxon>Micromonosporales</taxon>
        <taxon>Micromonosporaceae</taxon>
        <taxon>Actinocatenispora</taxon>
    </lineage>
</organism>
<dbReference type="GO" id="GO:0003984">
    <property type="term" value="F:acetolactate synthase activity"/>
    <property type="evidence" value="ECO:0007669"/>
    <property type="project" value="TreeGrafter"/>
</dbReference>
<dbReference type="SUPFAM" id="SSF52467">
    <property type="entry name" value="DHS-like NAD/FAD-binding domain"/>
    <property type="match status" value="1"/>
</dbReference>
<reference evidence="8" key="1">
    <citation type="submission" date="2020-08" db="EMBL/GenBank/DDBJ databases">
        <title>Whole genome shotgun sequence of Actinocatenispora sera NBRC 101916.</title>
        <authorList>
            <person name="Komaki H."/>
            <person name="Tamura T."/>
        </authorList>
    </citation>
    <scope>NUCLEOTIDE SEQUENCE</scope>
    <source>
        <strain evidence="8">NBRC 101916</strain>
    </source>
</reference>
<dbReference type="Pfam" id="PF00205">
    <property type="entry name" value="TPP_enzyme_M"/>
    <property type="match status" value="1"/>
</dbReference>
<evidence type="ECO:0000256" key="3">
    <source>
        <dbReference type="ARBA" id="ARBA00023052"/>
    </source>
</evidence>
<dbReference type="InterPro" id="IPR012000">
    <property type="entry name" value="Thiamin_PyroP_enz_cen_dom"/>
</dbReference>
<evidence type="ECO:0000256" key="2">
    <source>
        <dbReference type="ARBA" id="ARBA00007812"/>
    </source>
</evidence>
<evidence type="ECO:0000256" key="1">
    <source>
        <dbReference type="ARBA" id="ARBA00001964"/>
    </source>
</evidence>
<evidence type="ECO:0000313" key="8">
    <source>
        <dbReference type="EMBL" id="BCJ31224.1"/>
    </source>
</evidence>
<dbReference type="GO" id="GO:0000287">
    <property type="term" value="F:magnesium ion binding"/>
    <property type="evidence" value="ECO:0007669"/>
    <property type="project" value="InterPro"/>
</dbReference>
<keyword evidence="3 4" id="KW-0786">Thiamine pyrophosphate</keyword>
<dbReference type="InterPro" id="IPR029061">
    <property type="entry name" value="THDP-binding"/>
</dbReference>
<evidence type="ECO:0000313" key="9">
    <source>
        <dbReference type="Proteomes" id="UP000680750"/>
    </source>
</evidence>
<dbReference type="AlphaFoldDB" id="A0A810L6T5"/>
<dbReference type="SUPFAM" id="SSF52518">
    <property type="entry name" value="Thiamin diphosphate-binding fold (THDP-binding)"/>
    <property type="match status" value="2"/>
</dbReference>
<dbReference type="GO" id="GO:0005948">
    <property type="term" value="C:acetolactate synthase complex"/>
    <property type="evidence" value="ECO:0007669"/>
    <property type="project" value="TreeGrafter"/>
</dbReference>
<dbReference type="Pfam" id="PF02776">
    <property type="entry name" value="TPP_enzyme_N"/>
    <property type="match status" value="1"/>
</dbReference>
<feature type="domain" description="Thiamine pyrophosphate enzyme N-terminal TPP-binding" evidence="7">
    <location>
        <begin position="5"/>
        <end position="119"/>
    </location>
</feature>
<name>A0A810L6T5_9ACTN</name>
<dbReference type="CDD" id="cd07035">
    <property type="entry name" value="TPP_PYR_POX_like"/>
    <property type="match status" value="1"/>
</dbReference>
<dbReference type="Proteomes" id="UP000680750">
    <property type="component" value="Chromosome"/>
</dbReference>